<keyword evidence="1" id="KW-0805">Transcription regulation</keyword>
<dbReference type="InterPro" id="IPR008920">
    <property type="entry name" value="TF_FadR/GntR_C"/>
</dbReference>
<evidence type="ECO:0000256" key="2">
    <source>
        <dbReference type="ARBA" id="ARBA00023125"/>
    </source>
</evidence>
<dbReference type="SMART" id="SM00345">
    <property type="entry name" value="HTH_GNTR"/>
    <property type="match status" value="1"/>
</dbReference>
<feature type="domain" description="HTH gntR-type" evidence="4">
    <location>
        <begin position="14"/>
        <end position="81"/>
    </location>
</feature>
<protein>
    <submittedName>
        <fullName evidence="5">GntR family transcriptional regulator</fullName>
    </submittedName>
</protein>
<dbReference type="AlphaFoldDB" id="A0A7L9GAY5"/>
<evidence type="ECO:0000256" key="3">
    <source>
        <dbReference type="ARBA" id="ARBA00023163"/>
    </source>
</evidence>
<dbReference type="SMART" id="SM00895">
    <property type="entry name" value="FCD"/>
    <property type="match status" value="1"/>
</dbReference>
<dbReference type="KEGG" id="ptai:ICN73_16915"/>
<keyword evidence="2" id="KW-0238">DNA-binding</keyword>
<organism evidence="5 6">
    <name type="scientific">Pseudomonas taiwanensis</name>
    <dbReference type="NCBI Taxonomy" id="470150"/>
    <lineage>
        <taxon>Bacteria</taxon>
        <taxon>Pseudomonadati</taxon>
        <taxon>Pseudomonadota</taxon>
        <taxon>Gammaproteobacteria</taxon>
        <taxon>Pseudomonadales</taxon>
        <taxon>Pseudomonadaceae</taxon>
        <taxon>Pseudomonas</taxon>
    </lineage>
</organism>
<keyword evidence="6" id="KW-1185">Reference proteome</keyword>
<dbReference type="Gene3D" id="1.20.120.530">
    <property type="entry name" value="GntR ligand-binding domain-like"/>
    <property type="match status" value="1"/>
</dbReference>
<dbReference type="SUPFAM" id="SSF46785">
    <property type="entry name" value="Winged helix' DNA-binding domain"/>
    <property type="match status" value="1"/>
</dbReference>
<evidence type="ECO:0000259" key="4">
    <source>
        <dbReference type="PROSITE" id="PS50949"/>
    </source>
</evidence>
<dbReference type="PANTHER" id="PTHR43537">
    <property type="entry name" value="TRANSCRIPTIONAL REGULATOR, GNTR FAMILY"/>
    <property type="match status" value="1"/>
</dbReference>
<proteinExistence type="predicted"/>
<dbReference type="GO" id="GO:0003700">
    <property type="term" value="F:DNA-binding transcription factor activity"/>
    <property type="evidence" value="ECO:0007669"/>
    <property type="project" value="InterPro"/>
</dbReference>
<dbReference type="InterPro" id="IPR036390">
    <property type="entry name" value="WH_DNA-bd_sf"/>
</dbReference>
<dbReference type="PANTHER" id="PTHR43537:SF51">
    <property type="entry name" value="HTH-TYPE TRANSCRIPTIONAL REGULATOR LGOR-RELATED"/>
    <property type="match status" value="1"/>
</dbReference>
<sequence length="248" mass="28814">MRGIFHQDMIDQGRPKAAQVYQLLRSAIVGLQYTPGDVLGEKDICEALGVSRTPVREAILRLVGEQMLVVRPNAGTYVSAIRLRDVLEGQLVRETLETRCIRLAARFFKPRYEDEFETLFLRKQKAYERMECNEFYALDEAFHRLICECAGYAHLWQVMQGAMGPLDRVRRLAFPVQEHFDEVIDEHRQMYRAIRAHDEEGAERLMTLHVNSIFESLEHLVKDQRGLFIEGLAQEGEQSLRELGHRVR</sequence>
<dbReference type="Proteomes" id="UP000593847">
    <property type="component" value="Chromosome"/>
</dbReference>
<dbReference type="Pfam" id="PF00392">
    <property type="entry name" value="GntR"/>
    <property type="match status" value="1"/>
</dbReference>
<evidence type="ECO:0000313" key="6">
    <source>
        <dbReference type="Proteomes" id="UP000593847"/>
    </source>
</evidence>
<dbReference type="EMBL" id="CP062699">
    <property type="protein sequence ID" value="QOJ89545.1"/>
    <property type="molecule type" value="Genomic_DNA"/>
</dbReference>
<dbReference type="InterPro" id="IPR011711">
    <property type="entry name" value="GntR_C"/>
</dbReference>
<evidence type="ECO:0000256" key="1">
    <source>
        <dbReference type="ARBA" id="ARBA00023015"/>
    </source>
</evidence>
<dbReference type="RefSeq" id="WP_186553636.1">
    <property type="nucleotide sequence ID" value="NZ_CP062699.1"/>
</dbReference>
<evidence type="ECO:0000313" key="5">
    <source>
        <dbReference type="EMBL" id="QOJ89545.1"/>
    </source>
</evidence>
<name>A0A7L9GAY5_9PSED</name>
<dbReference type="Pfam" id="PF07729">
    <property type="entry name" value="FCD"/>
    <property type="match status" value="1"/>
</dbReference>
<dbReference type="PROSITE" id="PS50949">
    <property type="entry name" value="HTH_GNTR"/>
    <property type="match status" value="1"/>
</dbReference>
<gene>
    <name evidence="5" type="ORF">ICN73_16915</name>
</gene>
<dbReference type="GO" id="GO:0003677">
    <property type="term" value="F:DNA binding"/>
    <property type="evidence" value="ECO:0007669"/>
    <property type="project" value="UniProtKB-KW"/>
</dbReference>
<reference evidence="5" key="1">
    <citation type="submission" date="2020-09" db="EMBL/GenBank/DDBJ databases">
        <title>Complete genome sequence of Pseudomonas taiwanensis CC, a plant growth-promoting and biotite-weathering strain.</title>
        <authorList>
            <person name="Cheng C."/>
        </authorList>
    </citation>
    <scope>NUCLEOTIDE SEQUENCE [LARGE SCALE GENOMIC DNA]</scope>
    <source>
        <strain evidence="5">WRS8</strain>
    </source>
</reference>
<dbReference type="Gene3D" id="1.10.10.10">
    <property type="entry name" value="Winged helix-like DNA-binding domain superfamily/Winged helix DNA-binding domain"/>
    <property type="match status" value="1"/>
</dbReference>
<dbReference type="SUPFAM" id="SSF48008">
    <property type="entry name" value="GntR ligand-binding domain-like"/>
    <property type="match status" value="1"/>
</dbReference>
<dbReference type="InterPro" id="IPR000524">
    <property type="entry name" value="Tscrpt_reg_HTH_GntR"/>
</dbReference>
<accession>A0A7L9GAY5</accession>
<dbReference type="CDD" id="cd07377">
    <property type="entry name" value="WHTH_GntR"/>
    <property type="match status" value="1"/>
</dbReference>
<keyword evidence="3" id="KW-0804">Transcription</keyword>
<dbReference type="InterPro" id="IPR036388">
    <property type="entry name" value="WH-like_DNA-bd_sf"/>
</dbReference>